<evidence type="ECO:0000256" key="1">
    <source>
        <dbReference type="SAM" id="Coils"/>
    </source>
</evidence>
<keyword evidence="1" id="KW-0175">Coiled coil</keyword>
<dbReference type="PANTHER" id="PTHR38032:SF1">
    <property type="entry name" value="RNA-BINDING PROTEIN KHPB N-TERMINAL DOMAIN-CONTAINING PROTEIN"/>
    <property type="match status" value="1"/>
</dbReference>
<dbReference type="InterPro" id="IPR005646">
    <property type="entry name" value="FapA"/>
</dbReference>
<dbReference type="InterPro" id="IPR046865">
    <property type="entry name" value="FapA_b_solenoid"/>
</dbReference>
<evidence type="ECO:0000313" key="4">
    <source>
        <dbReference type="Proteomes" id="UP001221217"/>
    </source>
</evidence>
<feature type="coiled-coil region" evidence="1">
    <location>
        <begin position="414"/>
        <end position="448"/>
    </location>
</feature>
<dbReference type="EMBL" id="JAQQAL010000042">
    <property type="protein sequence ID" value="MDC7228223.1"/>
    <property type="molecule type" value="Genomic_DNA"/>
</dbReference>
<dbReference type="InterPro" id="IPR046866">
    <property type="entry name" value="FapA_N"/>
</dbReference>
<dbReference type="Pfam" id="PF20250">
    <property type="entry name" value="FapA_N"/>
    <property type="match status" value="1"/>
</dbReference>
<dbReference type="AlphaFoldDB" id="A0AAJ1IF78"/>
<dbReference type="Proteomes" id="UP001221217">
    <property type="component" value="Unassembled WGS sequence"/>
</dbReference>
<dbReference type="Pfam" id="PF03961">
    <property type="entry name" value="FapA"/>
    <property type="match status" value="1"/>
</dbReference>
<organism evidence="3 4">
    <name type="scientific">Candidatus Thalassospirochaeta sargassi</name>
    <dbReference type="NCBI Taxonomy" id="3119039"/>
    <lineage>
        <taxon>Bacteria</taxon>
        <taxon>Pseudomonadati</taxon>
        <taxon>Spirochaetota</taxon>
        <taxon>Spirochaetia</taxon>
        <taxon>Spirochaetales</taxon>
        <taxon>Spirochaetaceae</taxon>
        <taxon>Candidatus Thalassospirochaeta</taxon>
    </lineage>
</organism>
<protein>
    <submittedName>
        <fullName evidence="3">FapA family protein</fullName>
    </submittedName>
</protein>
<evidence type="ECO:0000259" key="2">
    <source>
        <dbReference type="Pfam" id="PF20250"/>
    </source>
</evidence>
<dbReference type="PANTHER" id="PTHR38032">
    <property type="entry name" value="POLYMERASE-RELATED"/>
    <property type="match status" value="1"/>
</dbReference>
<name>A0AAJ1IF78_9SPIO</name>
<reference evidence="3 4" key="1">
    <citation type="submission" date="2022-12" db="EMBL/GenBank/DDBJ databases">
        <title>Metagenome assembled genome from gulf of manar.</title>
        <authorList>
            <person name="Kohli P."/>
            <person name="Pk S."/>
            <person name="Venkata Ramana C."/>
            <person name="Sasikala C."/>
        </authorList>
    </citation>
    <scope>NUCLEOTIDE SEQUENCE [LARGE SCALE GENOMIC DNA]</scope>
    <source>
        <strain evidence="3">JB008</strain>
    </source>
</reference>
<gene>
    <name evidence="3" type="ORF">PQJ61_15785</name>
</gene>
<comment type="caution">
    <text evidence="3">The sequence shown here is derived from an EMBL/GenBank/DDBJ whole genome shotgun (WGS) entry which is preliminary data.</text>
</comment>
<evidence type="ECO:0000313" key="3">
    <source>
        <dbReference type="EMBL" id="MDC7228223.1"/>
    </source>
</evidence>
<sequence>MQSRDGQFQLFYRDNYACLTVYPPEGSGRTVYPEDVIGRLKVLDLRGVRRQKILEVIEEAAGEPVPIALWPEGRKLGPKMNLETSDDAMTAQITIEPERQGGEPLSASMIKGFLQSCGIVFGIDREIINSIVLKKIYNQPVKIAFGCDAVDERPPEPEYFFLTDRGKPFKELEFERIDLKELNFIQNKKKGDIIAKLGAPVPASDGTDIFGRKLLASRGAVEPVFSAGEGSVMSEDGKTITATIDGNARLDKGRVIVEPLISVEDVDYSNGNMDFAGSLDVRGRIADGFNIKAKGDIQIGKSVSRVSITGGGDIILKAGITGNDEGIIVCEGDLYARYIESASILCRGTIYVEEAIMHSSVKAGGDIVLKGKRAEIFGGRIFSAGSITCKKLGSINEPLTEVFLGTDLDSYTALEKLQQRVSEHSSKVDELDLQIRQIKNAQKNLAADDQKDISKVKLETARTQLTNEFEIRNKMLSNALRELHDLKRDIILNEESVLSVEDRIFSKVHVYFSHLRWDSPGKGTGKTSLMVKKGKLLEK</sequence>
<proteinExistence type="predicted"/>
<accession>A0AAJ1IF78</accession>
<feature type="domain" description="Flagellar Assembly Protein A N-terminal region" evidence="2">
    <location>
        <begin position="81"/>
        <end position="252"/>
    </location>
</feature>